<dbReference type="STRING" id="1802461.A3B24_00280"/>
<feature type="coiled-coil region" evidence="1">
    <location>
        <begin position="439"/>
        <end position="466"/>
    </location>
</feature>
<feature type="signal peptide" evidence="2">
    <location>
        <begin position="1"/>
        <end position="22"/>
    </location>
</feature>
<dbReference type="Pfam" id="PF01471">
    <property type="entry name" value="PG_binding_1"/>
    <property type="match status" value="1"/>
</dbReference>
<dbReference type="InterPro" id="IPR002477">
    <property type="entry name" value="Peptidoglycan-bd-like"/>
</dbReference>
<organism evidence="4 5">
    <name type="scientific">Candidatus Wildermuthbacteria bacterium RIFCSPLOWO2_01_FULL_48_16</name>
    <dbReference type="NCBI Taxonomy" id="1802461"/>
    <lineage>
        <taxon>Bacteria</taxon>
        <taxon>Candidatus Wildermuthiibacteriota</taxon>
    </lineage>
</organism>
<dbReference type="SUPFAM" id="SSF47090">
    <property type="entry name" value="PGBD-like"/>
    <property type="match status" value="1"/>
</dbReference>
<feature type="domain" description="Peptidoglycan binding-like" evidence="3">
    <location>
        <begin position="491"/>
        <end position="534"/>
    </location>
</feature>
<evidence type="ECO:0000259" key="3">
    <source>
        <dbReference type="Pfam" id="PF01471"/>
    </source>
</evidence>
<name>A0A1G2RMV1_9BACT</name>
<keyword evidence="1" id="KW-0175">Coiled coil</keyword>
<sequence length="564" mass="63365">MRIFTFVILTLFFLGVALSAEAATFGQVSRFTVDSSFDALSREELQAVLVHESSQLYISVEQDWWNSLDSVSQSALQTNLQLLAFEFERTIYPTLTSVFGSEWNPGVDGDPKVTVLAHRMAKGMKGYFREVDEHLKLEFPNSNEREMVYLSLEALESPLLKSFLAHEFTHLITYNQKERIRKIREETWLDEARAEYAPTLLGYNSVFAGSVLEQRLKIFLQNPTNSLTEWRNEEQDYGVVSLFVHYLVDQYGTGVLVDSLRSERVGIASLDEALKKNGFDTTFAQAFTDWTIALFLNDCALGKQYCYLNQALSQLRLNPTLHFLPFGGSSRLEVAYATKNWAGNWLKFVGGQGALRLEFQTFGPVTFQIPYLVQAVDGTYDIKFLRLSGTQRGEFFVSDFGTKQKALIIIPTLQTKTLELDSPELLYPFSIIASILERTPEQEDQIQSLRAQLTFLQNEVARVLAQLRALGAAPNGTSCSTFSANLAFGIRGAQVECLQQFLKNQGADVYPEGLVTGYFGPLTRAAVIRFQEKYAAEVLAPLGLQNGTGFVGQRTRAKMNELAL</sequence>
<dbReference type="InterPro" id="IPR036366">
    <property type="entry name" value="PGBDSf"/>
</dbReference>
<dbReference type="Gene3D" id="1.10.101.10">
    <property type="entry name" value="PGBD-like superfamily/PGBD"/>
    <property type="match status" value="1"/>
</dbReference>
<gene>
    <name evidence="4" type="ORF">A3B24_00280</name>
</gene>
<evidence type="ECO:0000256" key="1">
    <source>
        <dbReference type="SAM" id="Coils"/>
    </source>
</evidence>
<proteinExistence type="predicted"/>
<dbReference type="InterPro" id="IPR036365">
    <property type="entry name" value="PGBD-like_sf"/>
</dbReference>
<dbReference type="Proteomes" id="UP000176917">
    <property type="component" value="Unassembled WGS sequence"/>
</dbReference>
<evidence type="ECO:0000313" key="5">
    <source>
        <dbReference type="Proteomes" id="UP000176917"/>
    </source>
</evidence>
<dbReference type="EMBL" id="MHUG01000010">
    <property type="protein sequence ID" value="OHA73612.1"/>
    <property type="molecule type" value="Genomic_DNA"/>
</dbReference>
<keyword evidence="2" id="KW-0732">Signal</keyword>
<accession>A0A1G2RMV1</accession>
<feature type="chain" id="PRO_5009584300" description="Peptidoglycan binding-like domain-containing protein" evidence="2">
    <location>
        <begin position="23"/>
        <end position="564"/>
    </location>
</feature>
<dbReference type="AlphaFoldDB" id="A0A1G2RMV1"/>
<protein>
    <recommendedName>
        <fullName evidence="3">Peptidoglycan binding-like domain-containing protein</fullName>
    </recommendedName>
</protein>
<evidence type="ECO:0000313" key="4">
    <source>
        <dbReference type="EMBL" id="OHA73612.1"/>
    </source>
</evidence>
<comment type="caution">
    <text evidence="4">The sequence shown here is derived from an EMBL/GenBank/DDBJ whole genome shotgun (WGS) entry which is preliminary data.</text>
</comment>
<evidence type="ECO:0000256" key="2">
    <source>
        <dbReference type="SAM" id="SignalP"/>
    </source>
</evidence>
<reference evidence="4 5" key="1">
    <citation type="journal article" date="2016" name="Nat. Commun.">
        <title>Thousands of microbial genomes shed light on interconnected biogeochemical processes in an aquifer system.</title>
        <authorList>
            <person name="Anantharaman K."/>
            <person name="Brown C.T."/>
            <person name="Hug L.A."/>
            <person name="Sharon I."/>
            <person name="Castelle C.J."/>
            <person name="Probst A.J."/>
            <person name="Thomas B.C."/>
            <person name="Singh A."/>
            <person name="Wilkins M.J."/>
            <person name="Karaoz U."/>
            <person name="Brodie E.L."/>
            <person name="Williams K.H."/>
            <person name="Hubbard S.S."/>
            <person name="Banfield J.F."/>
        </authorList>
    </citation>
    <scope>NUCLEOTIDE SEQUENCE [LARGE SCALE GENOMIC DNA]</scope>
</reference>